<accession>A0AAE6V5E4</accession>
<dbReference type="RefSeq" id="WP_132504710.1">
    <property type="nucleotide sequence ID" value="NZ_CP047186.1"/>
</dbReference>
<protein>
    <submittedName>
        <fullName evidence="1">Uncharacterized protein</fullName>
    </submittedName>
</protein>
<reference evidence="2" key="1">
    <citation type="submission" date="2019-12" db="EMBL/GenBank/DDBJ databases">
        <title>Complete and draft genome sequences of new strains and members of some known species of the genus Rathayibacter isolated from plants.</title>
        <authorList>
            <person name="Tarlachkov S.V."/>
            <person name="Starodumova I.P."/>
            <person name="Dorofeeva L.V."/>
            <person name="Prisyazhnaya N.V."/>
            <person name="Leyn S."/>
            <person name="Zlamal J."/>
            <person name="Elan M."/>
            <person name="Osterman A.L."/>
            <person name="Nadler S."/>
            <person name="Subbotin S.A."/>
            <person name="Evtushenko L.I."/>
        </authorList>
    </citation>
    <scope>NUCLEOTIDE SEQUENCE [LARGE SCALE GENOMIC DNA]</scope>
    <source>
        <strain evidence="2">VKM Ac-2761</strain>
    </source>
</reference>
<gene>
    <name evidence="1" type="ORF">GSU10_01075</name>
</gene>
<proteinExistence type="predicted"/>
<dbReference type="SUPFAM" id="SSF56112">
    <property type="entry name" value="Protein kinase-like (PK-like)"/>
    <property type="match status" value="1"/>
</dbReference>
<dbReference type="EMBL" id="CP047186">
    <property type="protein sequence ID" value="QHC54394.1"/>
    <property type="molecule type" value="Genomic_DNA"/>
</dbReference>
<dbReference type="Proteomes" id="UP000465031">
    <property type="component" value="Chromosome"/>
</dbReference>
<name>A0AAE6V5E4_9MICO</name>
<organism evidence="1 2">
    <name type="scientific">Rathayibacter tanaceti</name>
    <dbReference type="NCBI Taxonomy" id="1671680"/>
    <lineage>
        <taxon>Bacteria</taxon>
        <taxon>Bacillati</taxon>
        <taxon>Actinomycetota</taxon>
        <taxon>Actinomycetes</taxon>
        <taxon>Micrococcales</taxon>
        <taxon>Microbacteriaceae</taxon>
        <taxon>Rathayibacter</taxon>
    </lineage>
</organism>
<dbReference type="KEGG" id="rte:GSU10_01075"/>
<evidence type="ECO:0000313" key="2">
    <source>
        <dbReference type="Proteomes" id="UP000465031"/>
    </source>
</evidence>
<dbReference type="AlphaFoldDB" id="A0AAE6V5E4"/>
<sequence length="295" mass="30667">MSAGTVWSVRTRVWRQSIEALDEGFLLRREYAAAPAGRPPAEAVRTTHAAVVPAALDASGAWTARIRAAGPVAADLLPGSPPSGREAFPATAECLGAVLAALHSGERGAGPVPLPLRRLEQDIRDAASSPVGRAITTALGPGRFARLASLLDAVPSEGVRVHGAFGLGSVFVDPRGDVVVVAGPESGFGPPELDAGWLRGELTELSLAAAAAGESDAACARAAVAFDRGYAEAGGGPLDPGLLDAVVALRFALHQWDFHETHGSLPSSTDLSFLAWLLDRRLVDHSIQHTTTHRR</sequence>
<evidence type="ECO:0000313" key="1">
    <source>
        <dbReference type="EMBL" id="QHC54394.1"/>
    </source>
</evidence>
<dbReference type="InterPro" id="IPR011009">
    <property type="entry name" value="Kinase-like_dom_sf"/>
</dbReference>